<gene>
    <name evidence="2" type="primary">LOC127750487</name>
</gene>
<dbReference type="OrthoDB" id="5979489at2759"/>
<proteinExistence type="predicted"/>
<name>A0A9C6XR94_FRAOC</name>
<dbReference type="GeneID" id="127750487"/>
<evidence type="ECO:0000313" key="2">
    <source>
        <dbReference type="RefSeq" id="XP_052128232.1"/>
    </source>
</evidence>
<protein>
    <submittedName>
        <fullName evidence="2">Uncharacterized protein F54H12.2-like</fullName>
    </submittedName>
</protein>
<dbReference type="RefSeq" id="XP_052128232.1">
    <property type="nucleotide sequence ID" value="XM_052272272.1"/>
</dbReference>
<sequence length="238" mass="27337">MRIKLTRSRDAFVLTSTKKKERFIITDIKLLIRRVRVSPSVLLAHAAALEKAPAKYPITRVDLKTFTISAGLHDKTIPNLHLGQLPKRLIIGFVSNQAFNGSYERNPFNFHHFNIIYLNLYDGSQPIPAQPLKPNFNKGLYVEAYNILFSGTGIHWKDEGNDITYEDYANGYTLFAFDISQDLSANEHHWNLQRQGVVRLELLFSAPLPEPINCIVYSEFNNLIEIDKNRNFVVDYNV</sequence>
<dbReference type="AlphaFoldDB" id="A0A9C6XR94"/>
<accession>A0A9C6XR94</accession>
<keyword evidence="1" id="KW-1185">Reference proteome</keyword>
<dbReference type="Proteomes" id="UP000504606">
    <property type="component" value="Unplaced"/>
</dbReference>
<dbReference type="GO" id="GO:0004748">
    <property type="term" value="F:ribonucleoside-diphosphate reductase activity, thioredoxin disulfide as acceptor"/>
    <property type="evidence" value="ECO:0007669"/>
    <property type="project" value="TreeGrafter"/>
</dbReference>
<reference evidence="2" key="1">
    <citation type="submission" date="2025-08" db="UniProtKB">
        <authorList>
            <consortium name="RefSeq"/>
        </authorList>
    </citation>
    <scope>IDENTIFICATION</scope>
    <source>
        <tissue evidence="2">Whole organism</tissue>
    </source>
</reference>
<evidence type="ECO:0000313" key="1">
    <source>
        <dbReference type="Proteomes" id="UP000504606"/>
    </source>
</evidence>
<dbReference type="GO" id="GO:0005829">
    <property type="term" value="C:cytosol"/>
    <property type="evidence" value="ECO:0007669"/>
    <property type="project" value="TreeGrafter"/>
</dbReference>
<dbReference type="PANTHER" id="PTHR23409">
    <property type="entry name" value="RIBONUCLEOSIDE-DIPHOSPHATE REDUCTASE SMALL CHAIN"/>
    <property type="match status" value="1"/>
</dbReference>
<dbReference type="GO" id="GO:0009263">
    <property type="term" value="P:deoxyribonucleotide biosynthetic process"/>
    <property type="evidence" value="ECO:0007669"/>
    <property type="project" value="InterPro"/>
</dbReference>
<dbReference type="KEGG" id="foc:127750487"/>
<dbReference type="InterPro" id="IPR000358">
    <property type="entry name" value="RNR_small_fam"/>
</dbReference>
<organism evidence="1 2">
    <name type="scientific">Frankliniella occidentalis</name>
    <name type="common">Western flower thrips</name>
    <name type="synonym">Euthrips occidentalis</name>
    <dbReference type="NCBI Taxonomy" id="133901"/>
    <lineage>
        <taxon>Eukaryota</taxon>
        <taxon>Metazoa</taxon>
        <taxon>Ecdysozoa</taxon>
        <taxon>Arthropoda</taxon>
        <taxon>Hexapoda</taxon>
        <taxon>Insecta</taxon>
        <taxon>Pterygota</taxon>
        <taxon>Neoptera</taxon>
        <taxon>Paraneoptera</taxon>
        <taxon>Thysanoptera</taxon>
        <taxon>Terebrantia</taxon>
        <taxon>Thripoidea</taxon>
        <taxon>Thripidae</taxon>
        <taxon>Frankliniella</taxon>
    </lineage>
</organism>
<dbReference type="PANTHER" id="PTHR23409:SF21">
    <property type="entry name" value="CAPSID PROTEIN"/>
    <property type="match status" value="1"/>
</dbReference>